<proteinExistence type="predicted"/>
<gene>
    <name evidence="1" type="ORF">I4F81_005063</name>
</gene>
<name>A0ACC3BX74_PYRYE</name>
<evidence type="ECO:0000313" key="2">
    <source>
        <dbReference type="Proteomes" id="UP000798662"/>
    </source>
</evidence>
<dbReference type="Proteomes" id="UP000798662">
    <property type="component" value="Chromosome 1"/>
</dbReference>
<keyword evidence="2" id="KW-1185">Reference proteome</keyword>
<organism evidence="1 2">
    <name type="scientific">Pyropia yezoensis</name>
    <name type="common">Susabi-nori</name>
    <name type="synonym">Porphyra yezoensis</name>
    <dbReference type="NCBI Taxonomy" id="2788"/>
    <lineage>
        <taxon>Eukaryota</taxon>
        <taxon>Rhodophyta</taxon>
        <taxon>Bangiophyceae</taxon>
        <taxon>Bangiales</taxon>
        <taxon>Bangiaceae</taxon>
        <taxon>Pyropia</taxon>
    </lineage>
</organism>
<accession>A0ACC3BX74</accession>
<protein>
    <submittedName>
        <fullName evidence="1">Uncharacterized protein</fullName>
    </submittedName>
</protein>
<dbReference type="EMBL" id="CM020618">
    <property type="protein sequence ID" value="KAK1862495.1"/>
    <property type="molecule type" value="Genomic_DNA"/>
</dbReference>
<sequence length="304" mass="31565">MDDGDSAPLGLFGDATMVVDEWAATRRALAVVQRAGGQSLRHWEGEGHGPRGCDTWPPAFPPPSASALPPLFAGPRLAVTPTGRRRPTTMAGRERPSAARLQRCCRAGVGVQAVTADRWTRRVGLDVGCRGGWGRRPNVCCCPSTRPGAVVAAVPPWPTPQLNIEAGGGGSACPAPPKPLLVVPRGAASGARGSGAVAALGGRLQGDFDRRRRAGECGAQEVRAAARGEHDAASTSADGTPANGSSSARTADWRRPPAEQRAFGAADTDRRVPHPRPCAVEPYPARGWGCGEGRAPLLPLQGRT</sequence>
<reference evidence="1" key="1">
    <citation type="submission" date="2019-11" db="EMBL/GenBank/DDBJ databases">
        <title>Nori genome reveals adaptations in red seaweeds to the harsh intertidal environment.</title>
        <authorList>
            <person name="Wang D."/>
            <person name="Mao Y."/>
        </authorList>
    </citation>
    <scope>NUCLEOTIDE SEQUENCE</scope>
    <source>
        <tissue evidence="1">Gametophyte</tissue>
    </source>
</reference>
<comment type="caution">
    <text evidence="1">The sequence shown here is derived from an EMBL/GenBank/DDBJ whole genome shotgun (WGS) entry which is preliminary data.</text>
</comment>
<evidence type="ECO:0000313" key="1">
    <source>
        <dbReference type="EMBL" id="KAK1862495.1"/>
    </source>
</evidence>